<dbReference type="Proteomes" id="UP000305362">
    <property type="component" value="Unassembled WGS sequence"/>
</dbReference>
<name>A0A4T0QM56_9BASI</name>
<reference evidence="5 6" key="1">
    <citation type="submission" date="2019-03" db="EMBL/GenBank/DDBJ databases">
        <title>Sequencing 25 genomes of Wallemia mellicola.</title>
        <authorList>
            <person name="Gostincar C."/>
        </authorList>
    </citation>
    <scope>NUCLEOTIDE SEQUENCE [LARGE SCALE GENOMIC DNA]</scope>
    <source>
        <strain evidence="4 6">EXF-1274</strain>
        <strain evidence="2 5">EXF-1277</strain>
        <strain evidence="3 7">EXF-757</strain>
    </source>
</reference>
<gene>
    <name evidence="3" type="ORF">E3Q01_01753</name>
    <name evidence="4" type="ORF">E3Q02_01115</name>
    <name evidence="2" type="ORF">E3Q03_02442</name>
</gene>
<evidence type="ECO:0000313" key="2">
    <source>
        <dbReference type="EMBL" id="TIC65635.1"/>
    </source>
</evidence>
<dbReference type="EMBL" id="SPRV01000024">
    <property type="protein sequence ID" value="TIC65635.1"/>
    <property type="molecule type" value="Genomic_DNA"/>
</dbReference>
<feature type="compositionally biased region" description="Polar residues" evidence="1">
    <location>
        <begin position="86"/>
        <end position="99"/>
    </location>
</feature>
<dbReference type="Proteomes" id="UP000309601">
    <property type="component" value="Unassembled WGS sequence"/>
</dbReference>
<dbReference type="AlphaFoldDB" id="A0A4T0QM56"/>
<evidence type="ECO:0000313" key="4">
    <source>
        <dbReference type="EMBL" id="TIC68756.1"/>
    </source>
</evidence>
<proteinExistence type="predicted"/>
<evidence type="ECO:0000256" key="1">
    <source>
        <dbReference type="SAM" id="MobiDB-lite"/>
    </source>
</evidence>
<evidence type="ECO:0000313" key="3">
    <source>
        <dbReference type="EMBL" id="TIC66379.1"/>
    </source>
</evidence>
<feature type="region of interest" description="Disordered" evidence="1">
    <location>
        <begin position="162"/>
        <end position="244"/>
    </location>
</feature>
<dbReference type="Proteomes" id="UP000310708">
    <property type="component" value="Unassembled WGS sequence"/>
</dbReference>
<protein>
    <submittedName>
        <fullName evidence="3">Uncharacterized protein</fullName>
    </submittedName>
</protein>
<accession>A0A4T0QM56</accession>
<dbReference type="EMBL" id="SPRW01000008">
    <property type="protein sequence ID" value="TIC68756.1"/>
    <property type="molecule type" value="Genomic_DNA"/>
</dbReference>
<organism evidence="3 7">
    <name type="scientific">Wallemia mellicola</name>
    <dbReference type="NCBI Taxonomy" id="1708541"/>
    <lineage>
        <taxon>Eukaryota</taxon>
        <taxon>Fungi</taxon>
        <taxon>Dikarya</taxon>
        <taxon>Basidiomycota</taxon>
        <taxon>Wallemiomycotina</taxon>
        <taxon>Wallemiomycetes</taxon>
        <taxon>Wallemiales</taxon>
        <taxon>Wallemiaceae</taxon>
        <taxon>Wallemia</taxon>
    </lineage>
</organism>
<evidence type="ECO:0000313" key="7">
    <source>
        <dbReference type="Proteomes" id="UP000310708"/>
    </source>
</evidence>
<evidence type="ECO:0000313" key="6">
    <source>
        <dbReference type="Proteomes" id="UP000309601"/>
    </source>
</evidence>
<dbReference type="EMBL" id="SPRX01000017">
    <property type="protein sequence ID" value="TIC66379.1"/>
    <property type="molecule type" value="Genomic_DNA"/>
</dbReference>
<sequence length="449" mass="50926">MDQDTYNHEGYDQVGPPGEALDTYFRTLGGSEAQNSFVDICDGIEQHHELNQETIQNQQADIEPFNVSPAPDLTEQPYWGSASPEVESTNDFSINSSSLIPGIDPQVQSDNIPHIEPPAEVLTKKQLKKKQKAKKKKQLQQLEQQEFEQQQQQERQQQLLAELPPQEAEQNTNDQSRKRRASNHSEDEERRVRQELVGSGSCALEEEEVKPGKEELQQQAEQIAVQSRAIDAQSSHPASRPGAANLPVESAVHVAPTPPPLSLSENTKSPLTNLYSKSAFAPYAHLFRTRQSNINFRVANSLVSQGRLFKVSPESLYCGLEMPYWFAYVAIENNSLIVYAKHQQNIQAVWLIPFTSLKGVGTSSFNDSSYEDTVMRLHIKLDTPVAEYINETNAKRPLRVSHDILAFRIKSHKYFNFRAFDNFVNDILDYAESEHLNIYKTTWVYKSSH</sequence>
<comment type="caution">
    <text evidence="3">The sequence shown here is derived from an EMBL/GenBank/DDBJ whole genome shotgun (WGS) entry which is preliminary data.</text>
</comment>
<feature type="region of interest" description="Disordered" evidence="1">
    <location>
        <begin position="64"/>
        <end position="140"/>
    </location>
</feature>
<feature type="compositionally biased region" description="Basic residues" evidence="1">
    <location>
        <begin position="125"/>
        <end position="138"/>
    </location>
</feature>
<evidence type="ECO:0000313" key="5">
    <source>
        <dbReference type="Proteomes" id="UP000305362"/>
    </source>
</evidence>
<feature type="compositionally biased region" description="Basic and acidic residues" evidence="1">
    <location>
        <begin position="183"/>
        <end position="194"/>
    </location>
</feature>